<dbReference type="AlphaFoldDB" id="A0AAN9F014"/>
<proteinExistence type="predicted"/>
<feature type="region of interest" description="Disordered" evidence="1">
    <location>
        <begin position="1"/>
        <end position="106"/>
    </location>
</feature>
<name>A0AAN9F014_CROPI</name>
<keyword evidence="3" id="KW-1185">Reference proteome</keyword>
<protein>
    <submittedName>
        <fullName evidence="2">Uncharacterized protein</fullName>
    </submittedName>
</protein>
<sequence>MEPNTSASVHAPDHNMPQLQQAPPPQDSHLVPPTGIINVKPRRLPDLNASPPPDDDEEEEEVQDLRMHLLDKVSKTNKDPTASAIASDHNQPPILQQAPRPQVSPPCINVKSRLLIDINASPPRDDDDDEEEVQNLRYEKTQACIACSKI</sequence>
<comment type="caution">
    <text evidence="2">The sequence shown here is derived from an EMBL/GenBank/DDBJ whole genome shotgun (WGS) entry which is preliminary data.</text>
</comment>
<evidence type="ECO:0000256" key="1">
    <source>
        <dbReference type="SAM" id="MobiDB-lite"/>
    </source>
</evidence>
<organism evidence="2 3">
    <name type="scientific">Crotalaria pallida</name>
    <name type="common">Smooth rattlebox</name>
    <name type="synonym">Crotalaria striata</name>
    <dbReference type="NCBI Taxonomy" id="3830"/>
    <lineage>
        <taxon>Eukaryota</taxon>
        <taxon>Viridiplantae</taxon>
        <taxon>Streptophyta</taxon>
        <taxon>Embryophyta</taxon>
        <taxon>Tracheophyta</taxon>
        <taxon>Spermatophyta</taxon>
        <taxon>Magnoliopsida</taxon>
        <taxon>eudicotyledons</taxon>
        <taxon>Gunneridae</taxon>
        <taxon>Pentapetalae</taxon>
        <taxon>rosids</taxon>
        <taxon>fabids</taxon>
        <taxon>Fabales</taxon>
        <taxon>Fabaceae</taxon>
        <taxon>Papilionoideae</taxon>
        <taxon>50 kb inversion clade</taxon>
        <taxon>genistoids sensu lato</taxon>
        <taxon>core genistoids</taxon>
        <taxon>Crotalarieae</taxon>
        <taxon>Crotalaria</taxon>
    </lineage>
</organism>
<evidence type="ECO:0000313" key="3">
    <source>
        <dbReference type="Proteomes" id="UP001372338"/>
    </source>
</evidence>
<reference evidence="2 3" key="1">
    <citation type="submission" date="2024-01" db="EMBL/GenBank/DDBJ databases">
        <title>The genomes of 5 underutilized Papilionoideae crops provide insights into root nodulation and disease resistanc.</title>
        <authorList>
            <person name="Yuan L."/>
        </authorList>
    </citation>
    <scope>NUCLEOTIDE SEQUENCE [LARGE SCALE GENOMIC DNA]</scope>
    <source>
        <strain evidence="2">ZHUSHIDOU_FW_LH</strain>
        <tissue evidence="2">Leaf</tissue>
    </source>
</reference>
<feature type="compositionally biased region" description="Acidic residues" evidence="1">
    <location>
        <begin position="53"/>
        <end position="62"/>
    </location>
</feature>
<feature type="compositionally biased region" description="Basic and acidic residues" evidence="1">
    <location>
        <begin position="63"/>
        <end position="78"/>
    </location>
</feature>
<dbReference type="Proteomes" id="UP001372338">
    <property type="component" value="Unassembled WGS sequence"/>
</dbReference>
<accession>A0AAN9F014</accession>
<dbReference type="EMBL" id="JAYWIO010000004">
    <property type="protein sequence ID" value="KAK7266134.1"/>
    <property type="molecule type" value="Genomic_DNA"/>
</dbReference>
<evidence type="ECO:0000313" key="2">
    <source>
        <dbReference type="EMBL" id="KAK7266134.1"/>
    </source>
</evidence>
<gene>
    <name evidence="2" type="ORF">RIF29_18774</name>
</gene>